<evidence type="ECO:0000313" key="3">
    <source>
        <dbReference type="Proteomes" id="UP000265566"/>
    </source>
</evidence>
<dbReference type="PANTHER" id="PTHR38221">
    <property type="entry name" value="BNAA04G14260D PROTEIN"/>
    <property type="match status" value="1"/>
</dbReference>
<feature type="compositionally biased region" description="Polar residues" evidence="1">
    <location>
        <begin position="41"/>
        <end position="55"/>
    </location>
</feature>
<sequence>MKFYFAVKNNSISQEHAFTTLSPHSLIEKLNHHHHHHHRNMSSQVNSDIPPSSTPVVMLSAPDTQDNPQEAFHTPPEQASLHSSDVNVVRHSAGSQVLDDPSDHSVFLDEIRKFHDDFQLGFGEDFLPVNDDDSCKDIPMDKNSVPEKNAVNDDDFLLFCREIDRFSSYQVGEGSGYVNGDNRSSVEVGEVSDLRQGPVLDLLPDSIRSRLEKVVAGVSHERIKRFTMFEVLKALKKKLTLLETAKRSGFAFPESDPFFEGIDGSFMNE</sequence>
<dbReference type="Gramene" id="rna39361">
    <property type="protein sequence ID" value="RHN45145.1"/>
    <property type="gene ID" value="gene39361"/>
</dbReference>
<dbReference type="Proteomes" id="UP000265566">
    <property type="component" value="Chromosome 7"/>
</dbReference>
<name>A0A396H1Z4_MEDTR</name>
<proteinExistence type="predicted"/>
<reference evidence="3" key="1">
    <citation type="journal article" date="2018" name="Nat. Plants">
        <title>Whole-genome landscape of Medicago truncatula symbiotic genes.</title>
        <authorList>
            <person name="Pecrix Y."/>
            <person name="Staton S.E."/>
            <person name="Sallet E."/>
            <person name="Lelandais-Briere C."/>
            <person name="Moreau S."/>
            <person name="Carrere S."/>
            <person name="Blein T."/>
            <person name="Jardinaud M.F."/>
            <person name="Latrasse D."/>
            <person name="Zouine M."/>
            <person name="Zahm M."/>
            <person name="Kreplak J."/>
            <person name="Mayjonade B."/>
            <person name="Satge C."/>
            <person name="Perez M."/>
            <person name="Cauet S."/>
            <person name="Marande W."/>
            <person name="Chantry-Darmon C."/>
            <person name="Lopez-Roques C."/>
            <person name="Bouchez O."/>
            <person name="Berard A."/>
            <person name="Debelle F."/>
            <person name="Munos S."/>
            <person name="Bendahmane A."/>
            <person name="Berges H."/>
            <person name="Niebel A."/>
            <person name="Buitink J."/>
            <person name="Frugier F."/>
            <person name="Benhamed M."/>
            <person name="Crespi M."/>
            <person name="Gouzy J."/>
            <person name="Gamas P."/>
        </authorList>
    </citation>
    <scope>NUCLEOTIDE SEQUENCE [LARGE SCALE GENOMIC DNA]</scope>
    <source>
        <strain evidence="3">cv. Jemalong A17</strain>
    </source>
</reference>
<evidence type="ECO:0000256" key="1">
    <source>
        <dbReference type="SAM" id="MobiDB-lite"/>
    </source>
</evidence>
<feature type="compositionally biased region" description="Basic residues" evidence="1">
    <location>
        <begin position="31"/>
        <end position="40"/>
    </location>
</feature>
<gene>
    <name evidence="2" type="ORF">MtrunA17_Chr7g0227161</name>
</gene>
<feature type="region of interest" description="Disordered" evidence="1">
    <location>
        <begin position="31"/>
        <end position="83"/>
    </location>
</feature>
<dbReference type="AlphaFoldDB" id="A0A396H1Z4"/>
<comment type="caution">
    <text evidence="2">The sequence shown here is derived from an EMBL/GenBank/DDBJ whole genome shotgun (WGS) entry which is preliminary data.</text>
</comment>
<dbReference type="EMBL" id="PSQE01000007">
    <property type="protein sequence ID" value="RHN45145.1"/>
    <property type="molecule type" value="Genomic_DNA"/>
</dbReference>
<protein>
    <submittedName>
        <fullName evidence="2">Uncharacterized protein</fullName>
    </submittedName>
</protein>
<dbReference type="PANTHER" id="PTHR38221:SF1">
    <property type="entry name" value="OVULE PROTEIN"/>
    <property type="match status" value="1"/>
</dbReference>
<accession>A0A396H1Z4</accession>
<organism evidence="2 3">
    <name type="scientific">Medicago truncatula</name>
    <name type="common">Barrel medic</name>
    <name type="synonym">Medicago tribuloides</name>
    <dbReference type="NCBI Taxonomy" id="3880"/>
    <lineage>
        <taxon>Eukaryota</taxon>
        <taxon>Viridiplantae</taxon>
        <taxon>Streptophyta</taxon>
        <taxon>Embryophyta</taxon>
        <taxon>Tracheophyta</taxon>
        <taxon>Spermatophyta</taxon>
        <taxon>Magnoliopsida</taxon>
        <taxon>eudicotyledons</taxon>
        <taxon>Gunneridae</taxon>
        <taxon>Pentapetalae</taxon>
        <taxon>rosids</taxon>
        <taxon>fabids</taxon>
        <taxon>Fabales</taxon>
        <taxon>Fabaceae</taxon>
        <taxon>Papilionoideae</taxon>
        <taxon>50 kb inversion clade</taxon>
        <taxon>NPAAA clade</taxon>
        <taxon>Hologalegina</taxon>
        <taxon>IRL clade</taxon>
        <taxon>Trifolieae</taxon>
        <taxon>Medicago</taxon>
    </lineage>
</organism>
<evidence type="ECO:0000313" key="2">
    <source>
        <dbReference type="EMBL" id="RHN45145.1"/>
    </source>
</evidence>